<dbReference type="Proteomes" id="UP001626550">
    <property type="component" value="Unassembled WGS sequence"/>
</dbReference>
<proteinExistence type="predicted"/>
<feature type="compositionally biased region" description="Basic and acidic residues" evidence="1">
    <location>
        <begin position="353"/>
        <end position="364"/>
    </location>
</feature>
<feature type="compositionally biased region" description="Polar residues" evidence="1">
    <location>
        <begin position="235"/>
        <end position="272"/>
    </location>
</feature>
<evidence type="ECO:0000256" key="1">
    <source>
        <dbReference type="SAM" id="MobiDB-lite"/>
    </source>
</evidence>
<evidence type="ECO:0000313" key="2">
    <source>
        <dbReference type="EMBL" id="KAL3315568.1"/>
    </source>
</evidence>
<accession>A0ABD2Q845</accession>
<protein>
    <submittedName>
        <fullName evidence="2">Uncharacterized protein</fullName>
    </submittedName>
</protein>
<dbReference type="EMBL" id="JBJKFK010000719">
    <property type="protein sequence ID" value="KAL3315568.1"/>
    <property type="molecule type" value="Genomic_DNA"/>
</dbReference>
<feature type="compositionally biased region" description="Polar residues" evidence="1">
    <location>
        <begin position="365"/>
        <end position="377"/>
    </location>
</feature>
<keyword evidence="3" id="KW-1185">Reference proteome</keyword>
<feature type="region of interest" description="Disordered" evidence="1">
    <location>
        <begin position="315"/>
        <end position="410"/>
    </location>
</feature>
<reference evidence="2 3" key="1">
    <citation type="submission" date="2024-11" db="EMBL/GenBank/DDBJ databases">
        <title>Adaptive evolution of stress response genes in parasites aligns with host niche diversity.</title>
        <authorList>
            <person name="Hahn C."/>
            <person name="Resl P."/>
        </authorList>
    </citation>
    <scope>NUCLEOTIDE SEQUENCE [LARGE SCALE GENOMIC DNA]</scope>
    <source>
        <strain evidence="2">EGGRZ-B1_66</strain>
        <tissue evidence="2">Body</tissue>
    </source>
</reference>
<feature type="compositionally biased region" description="Polar residues" evidence="1">
    <location>
        <begin position="329"/>
        <end position="352"/>
    </location>
</feature>
<feature type="compositionally biased region" description="Low complexity" evidence="1">
    <location>
        <begin position="398"/>
        <end position="410"/>
    </location>
</feature>
<feature type="compositionally biased region" description="Basic and acidic residues" evidence="1">
    <location>
        <begin position="289"/>
        <end position="299"/>
    </location>
</feature>
<name>A0ABD2Q845_9PLAT</name>
<comment type="caution">
    <text evidence="2">The sequence shown here is derived from an EMBL/GenBank/DDBJ whole genome shotgun (WGS) entry which is preliminary data.</text>
</comment>
<gene>
    <name evidence="2" type="ORF">Ciccas_005796</name>
</gene>
<dbReference type="AlphaFoldDB" id="A0ABD2Q845"/>
<feature type="region of interest" description="Disordered" evidence="1">
    <location>
        <begin position="217"/>
        <end position="303"/>
    </location>
</feature>
<evidence type="ECO:0000313" key="3">
    <source>
        <dbReference type="Proteomes" id="UP001626550"/>
    </source>
</evidence>
<sequence>MDTSNEKTVPQYPSNIAAQVDDISTSQVESFLKVSQHDHTCIQMHHIKETDESESADCCWSEESDTAAADCLMSGVANGVLLETIYEAEDEKTYDWDEIEGEDFELLSKEEGEHTSKQIQAFFEPIILVENRSSTGDTSGFCSVPESTPELVHQTSSWLKSAISNDEDIVVYPVTLASSLEDDSPFVGRLLPALAMIHSHDSNLYDRQQELEANQSEIELREPKQSSGIKVPDTLNESVSSAELNKEQASANQRSNPIRPQDTAANWNSVSSEEGIKEAEYENSLPRRIASENGKESQKDMILVPARQSYDMLRDHQEARPRNRPGSEVQASQDPNPIESPSSIPRSQTFEDSASKRGSIEESGFHTTEMSSSSISCEQHKFMTDSGLMDDQGRAPESETSSSDSSQASVVVSTLKLMKRSPAVMGVNELLQKTDEELVDLMENQKSPSPLISEKSTTKGLQSPHKFKRHKFIERISRRYQGSDFYSSDDDSSFINYGSDDDSDEKENVSLTSQKLRENPALFQDLIKKANVANEWRQERAVLDISEEVCEASTFEESIAELPYIDSDVSDKESLTLVPSAYSMCDFRNVWDKKHRADMDEVTLLSNDGESLRKESLPAHCETTSCTVG</sequence>
<organism evidence="2 3">
    <name type="scientific">Cichlidogyrus casuarinus</name>
    <dbReference type="NCBI Taxonomy" id="1844966"/>
    <lineage>
        <taxon>Eukaryota</taxon>
        <taxon>Metazoa</taxon>
        <taxon>Spiralia</taxon>
        <taxon>Lophotrochozoa</taxon>
        <taxon>Platyhelminthes</taxon>
        <taxon>Monogenea</taxon>
        <taxon>Monopisthocotylea</taxon>
        <taxon>Dactylogyridea</taxon>
        <taxon>Ancyrocephalidae</taxon>
        <taxon>Cichlidogyrus</taxon>
    </lineage>
</organism>